<feature type="compositionally biased region" description="Polar residues" evidence="1">
    <location>
        <begin position="324"/>
        <end position="336"/>
    </location>
</feature>
<keyword evidence="2" id="KW-1133">Transmembrane helix</keyword>
<feature type="compositionally biased region" description="Low complexity" evidence="1">
    <location>
        <begin position="10"/>
        <end position="23"/>
    </location>
</feature>
<feature type="compositionally biased region" description="Polar residues" evidence="1">
    <location>
        <begin position="457"/>
        <end position="468"/>
    </location>
</feature>
<feature type="transmembrane region" description="Helical" evidence="2">
    <location>
        <begin position="84"/>
        <end position="107"/>
    </location>
</feature>
<keyword evidence="2" id="KW-0812">Transmembrane</keyword>
<protein>
    <recommendedName>
        <fullName evidence="4">Transmembrane protein</fullName>
    </recommendedName>
</protein>
<evidence type="ECO:0008006" key="4">
    <source>
        <dbReference type="Google" id="ProtNLM"/>
    </source>
</evidence>
<sequence>MTLGLPHANSSASTGAGASGTAEGPEERRGSSGSPRRGRERTLTLTESWLSRRSIVSLLSDEAPSDSEERSRNFSGLLPPVLIALYYGIALWTCFDSVLIWAPLGLLNAHWLEENLYSNEKVQETVRFVAFSALHNAATCTLVVYLNLSFYTSLFPDSGILENPEVKRQGLHYAVVTAPFMTAVGGLAGTELAKRRFFEEKGALTSGLWTPFVLYLLFDLFYRWVGQDFRMVSFSFVLLIWIYLRCELTAFWIVEGVHCPSLRNRGLVSLPDSILNTVVQVDFFKTETPTTNATQPSDSQRNGMDPHSRNGETQELYPDLEENPVTTKGTDENSPSSREEDSDGRPTGSSNVSPPGDSTPPSRHASSSTPLPNSCLTFSVGEGVGVHIGWFLSQTWPSKASCPYRPRHVRGRRSVSSGDDPVRREPSEASEGWNGVLNSPSSSSSSSNSRGGRQGHTGRSSISITVNSPAAPGKTVADQEVALLSRGEEEKERSGGASRSPREKKEKGHGHRSVGFVSQEKKKVEGGGKHTERSKSSSSKKVSTGGGRRESDRTRREGE</sequence>
<feature type="compositionally biased region" description="Basic and acidic residues" evidence="1">
    <location>
        <begin position="486"/>
        <end position="506"/>
    </location>
</feature>
<keyword evidence="2" id="KW-0472">Membrane</keyword>
<feature type="compositionally biased region" description="Basic and acidic residues" evidence="1">
    <location>
        <begin position="547"/>
        <end position="559"/>
    </location>
</feature>
<feature type="transmembrane region" description="Helical" evidence="2">
    <location>
        <begin position="171"/>
        <end position="190"/>
    </location>
</feature>
<feature type="region of interest" description="Disordered" evidence="1">
    <location>
        <begin position="1"/>
        <end position="42"/>
    </location>
</feature>
<dbReference type="VEuPathDB" id="CryptoDB:Cvel_17709"/>
<gene>
    <name evidence="3" type="ORF">Cvel_17709.t2.CR2</name>
</gene>
<feature type="region of interest" description="Disordered" evidence="1">
    <location>
        <begin position="397"/>
        <end position="559"/>
    </location>
</feature>
<feature type="region of interest" description="Disordered" evidence="1">
    <location>
        <begin position="287"/>
        <end position="370"/>
    </location>
</feature>
<feature type="transmembrane region" description="Helical" evidence="2">
    <location>
        <begin position="202"/>
        <end position="225"/>
    </location>
</feature>
<reference evidence="3" key="1">
    <citation type="submission" date="2014-11" db="EMBL/GenBank/DDBJ databases">
        <title>Molecular phylogeny of cliff fern family Woodsiaceae with morphological implications.</title>
        <authorList>
            <person name="Shao Y.-Z."/>
            <person name="Wei R."/>
            <person name="Zhang X.-C."/>
        </authorList>
    </citation>
    <scope>NUCLEOTIDE SEQUENCE</scope>
</reference>
<dbReference type="EMBL" id="CDMZ01000473">
    <property type="protein sequence ID" value="CUC09274.1"/>
    <property type="molecule type" value="Genomic_DNA"/>
</dbReference>
<feature type="transmembrane region" description="Helical" evidence="2">
    <location>
        <begin position="128"/>
        <end position="151"/>
    </location>
</feature>
<accession>A0A0K6S6M7</accession>
<evidence type="ECO:0000256" key="2">
    <source>
        <dbReference type="SAM" id="Phobius"/>
    </source>
</evidence>
<evidence type="ECO:0000313" key="3">
    <source>
        <dbReference type="EMBL" id="CUC09274.1"/>
    </source>
</evidence>
<name>A0A0K6S6M7_9ALVE</name>
<feature type="compositionally biased region" description="Polar residues" evidence="1">
    <location>
        <begin position="359"/>
        <end position="370"/>
    </location>
</feature>
<dbReference type="AlphaFoldDB" id="A0A0K6S6M7"/>
<feature type="compositionally biased region" description="Low complexity" evidence="1">
    <location>
        <begin position="438"/>
        <end position="449"/>
    </location>
</feature>
<evidence type="ECO:0000256" key="1">
    <source>
        <dbReference type="SAM" id="MobiDB-lite"/>
    </source>
</evidence>
<proteinExistence type="predicted"/>
<feature type="compositionally biased region" description="Polar residues" evidence="1">
    <location>
        <begin position="287"/>
        <end position="302"/>
    </location>
</feature>
<feature type="transmembrane region" description="Helical" evidence="2">
    <location>
        <begin position="231"/>
        <end position="254"/>
    </location>
</feature>
<feature type="compositionally biased region" description="Basic and acidic residues" evidence="1">
    <location>
        <begin position="519"/>
        <end position="535"/>
    </location>
</feature>
<organism evidence="3">
    <name type="scientific">Chromera velia CCMP2878</name>
    <dbReference type="NCBI Taxonomy" id="1169474"/>
    <lineage>
        <taxon>Eukaryota</taxon>
        <taxon>Sar</taxon>
        <taxon>Alveolata</taxon>
        <taxon>Colpodellida</taxon>
        <taxon>Chromeraceae</taxon>
        <taxon>Chromera</taxon>
    </lineage>
</organism>